<dbReference type="PANTHER" id="PTHR30290">
    <property type="entry name" value="PERIPLASMIC BINDING COMPONENT OF ABC TRANSPORTER"/>
    <property type="match status" value="1"/>
</dbReference>
<protein>
    <submittedName>
        <fullName evidence="3">Extracellular solute-binding protein family 5</fullName>
    </submittedName>
</protein>
<proteinExistence type="predicted"/>
<name>D3Q6T2_STANL</name>
<dbReference type="Gene3D" id="3.40.190.10">
    <property type="entry name" value="Periplasmic binding protein-like II"/>
    <property type="match status" value="1"/>
</dbReference>
<dbReference type="InterPro" id="IPR006311">
    <property type="entry name" value="TAT_signal"/>
</dbReference>
<sequence length="596" mass="66681">MTSFSPNMSRRRLLQLVGIGAVASTGAVALSSCKADSSDTGRGGTFVYAYDFDKSSQNFNAIVPDTTLLMAAPISELYYPRCALRNWETNEWQYMLAESSEWNDKVLTITPRSGVKWSDGSKLTIDDFMGSFAERKLNVAPGVDGWPNVTKIEKDGDKINITFDKIFPGIEYEVMRTRVHASSRYDEQLNKALKLFNDGVRNGDKEQQKFVTELGKLKFDDMISCGPFVIEASKVSDTKVTMKKNKGGLFADKVNFDKVHVEKASNDEAAQLVAEKKVDYITHVLGPAERKQLKGTEGLKEFKFDDQQGIGLMLNNKSNPEFKDVRVRKALMHIINKDEVGKIALGKGGYFVPEYMAGCADDQAKEVVGASEIGKFDPYEYDPDKAEKYLEEAGWKKKGDSWETKEGKKAEYEILAVNGWNDFDATAKQVAEQWNNFGIKTTTKNAEEASIWGIWPAGDYQVAVRQWGNPFHPEMFGAWQMAWFTDNNRTKDEPGMSLDTAKVDSKAYGETDVEKIYEVAHTSDDDAKRKEAHAKLATIFNETLPRLPIVGFVRLSYGIEGTGVKKFITDKSLAENDIYRDNPVMMSILKGKTGAV</sequence>
<evidence type="ECO:0000256" key="1">
    <source>
        <dbReference type="SAM" id="SignalP"/>
    </source>
</evidence>
<dbReference type="InterPro" id="IPR039424">
    <property type="entry name" value="SBP_5"/>
</dbReference>
<dbReference type="SUPFAM" id="SSF53850">
    <property type="entry name" value="Periplasmic binding protein-like II"/>
    <property type="match status" value="1"/>
</dbReference>
<dbReference type="HOGENOM" id="CLU_031376_0_0_11"/>
<feature type="chain" id="PRO_5039088786" evidence="1">
    <location>
        <begin position="30"/>
        <end position="596"/>
    </location>
</feature>
<dbReference type="Gene3D" id="3.10.105.10">
    <property type="entry name" value="Dipeptide-binding Protein, Domain 3"/>
    <property type="match status" value="1"/>
</dbReference>
<gene>
    <name evidence="3" type="ordered locus">Snas_0617</name>
</gene>
<keyword evidence="1" id="KW-0732">Signal</keyword>
<dbReference type="KEGG" id="sna:Snas_0617"/>
<dbReference type="CDD" id="cd08509">
    <property type="entry name" value="PBP2_TmCBP_oligosaccharides_like"/>
    <property type="match status" value="1"/>
</dbReference>
<organism evidence="3 4">
    <name type="scientific">Stackebrandtia nassauensis (strain DSM 44728 / CIP 108903 / NRRL B-16338 / NBRC 102104 / LLR-40K-21)</name>
    <dbReference type="NCBI Taxonomy" id="446470"/>
    <lineage>
        <taxon>Bacteria</taxon>
        <taxon>Bacillati</taxon>
        <taxon>Actinomycetota</taxon>
        <taxon>Actinomycetes</taxon>
        <taxon>Glycomycetales</taxon>
        <taxon>Glycomycetaceae</taxon>
        <taxon>Stackebrandtia</taxon>
    </lineage>
</organism>
<dbReference type="eggNOG" id="COG0747">
    <property type="taxonomic scope" value="Bacteria"/>
</dbReference>
<dbReference type="STRING" id="446470.Snas_0617"/>
<accession>D3Q6T2</accession>
<dbReference type="InterPro" id="IPR000914">
    <property type="entry name" value="SBP_5_dom"/>
</dbReference>
<evidence type="ECO:0000313" key="4">
    <source>
        <dbReference type="Proteomes" id="UP000000844"/>
    </source>
</evidence>
<dbReference type="GO" id="GO:0042597">
    <property type="term" value="C:periplasmic space"/>
    <property type="evidence" value="ECO:0007669"/>
    <property type="project" value="UniProtKB-ARBA"/>
</dbReference>
<dbReference type="Pfam" id="PF00496">
    <property type="entry name" value="SBP_bac_5"/>
    <property type="match status" value="1"/>
</dbReference>
<dbReference type="EMBL" id="CP001778">
    <property type="protein sequence ID" value="ADD40331.1"/>
    <property type="molecule type" value="Genomic_DNA"/>
</dbReference>
<keyword evidence="4" id="KW-1185">Reference proteome</keyword>
<dbReference type="Proteomes" id="UP000000844">
    <property type="component" value="Chromosome"/>
</dbReference>
<reference evidence="3 4" key="1">
    <citation type="journal article" date="2009" name="Stand. Genomic Sci.">
        <title>Complete genome sequence of Stackebrandtia nassauensis type strain (LLR-40K-21).</title>
        <authorList>
            <person name="Munk C."/>
            <person name="Lapidus A."/>
            <person name="Copeland A."/>
            <person name="Jando M."/>
            <person name="Mayilraj S."/>
            <person name="Glavina Del Rio T."/>
            <person name="Nolan M."/>
            <person name="Chen F."/>
            <person name="Lucas S."/>
            <person name="Tice H."/>
            <person name="Cheng J.F."/>
            <person name="Han C."/>
            <person name="Detter J.C."/>
            <person name="Bruce D."/>
            <person name="Goodwin L."/>
            <person name="Chain P."/>
            <person name="Pitluck S."/>
            <person name="Goker M."/>
            <person name="Ovchinikova G."/>
            <person name="Pati A."/>
            <person name="Ivanova N."/>
            <person name="Mavromatis K."/>
            <person name="Chen A."/>
            <person name="Palaniappan K."/>
            <person name="Land M."/>
            <person name="Hauser L."/>
            <person name="Chang Y.J."/>
            <person name="Jeffries C.D."/>
            <person name="Bristow J."/>
            <person name="Eisen J.A."/>
            <person name="Markowitz V."/>
            <person name="Hugenholtz P."/>
            <person name="Kyrpides N.C."/>
            <person name="Klenk H.P."/>
        </authorList>
    </citation>
    <scope>NUCLEOTIDE SEQUENCE [LARGE SCALE GENOMIC DNA]</scope>
    <source>
        <strain evidence="4">DSM 44728 / CIP 108903 / NRRL B-16338 / NBRC 102104 / LLR-40K-21</strain>
    </source>
</reference>
<feature type="domain" description="Solute-binding protein family 5" evidence="2">
    <location>
        <begin position="93"/>
        <end position="480"/>
    </location>
</feature>
<feature type="signal peptide" evidence="1">
    <location>
        <begin position="1"/>
        <end position="29"/>
    </location>
</feature>
<evidence type="ECO:0000259" key="2">
    <source>
        <dbReference type="Pfam" id="PF00496"/>
    </source>
</evidence>
<dbReference type="InterPro" id="IPR030678">
    <property type="entry name" value="Peptide/Ni-bd"/>
</dbReference>
<dbReference type="AlphaFoldDB" id="D3Q6T2"/>
<dbReference type="GO" id="GO:1904680">
    <property type="term" value="F:peptide transmembrane transporter activity"/>
    <property type="evidence" value="ECO:0007669"/>
    <property type="project" value="TreeGrafter"/>
</dbReference>
<dbReference type="GO" id="GO:0015833">
    <property type="term" value="P:peptide transport"/>
    <property type="evidence" value="ECO:0007669"/>
    <property type="project" value="TreeGrafter"/>
</dbReference>
<dbReference type="PROSITE" id="PS51318">
    <property type="entry name" value="TAT"/>
    <property type="match status" value="1"/>
</dbReference>
<dbReference type="RefSeq" id="WP_013015902.1">
    <property type="nucleotide sequence ID" value="NC_013947.1"/>
</dbReference>
<dbReference type="PIRSF" id="PIRSF002741">
    <property type="entry name" value="MppA"/>
    <property type="match status" value="1"/>
</dbReference>
<dbReference type="GO" id="GO:0043190">
    <property type="term" value="C:ATP-binding cassette (ABC) transporter complex"/>
    <property type="evidence" value="ECO:0007669"/>
    <property type="project" value="InterPro"/>
</dbReference>
<evidence type="ECO:0000313" key="3">
    <source>
        <dbReference type="EMBL" id="ADD40331.1"/>
    </source>
</evidence>